<dbReference type="Gene3D" id="2.160.20.10">
    <property type="entry name" value="Single-stranded right-handed beta-helix, Pectin lyase-like"/>
    <property type="match status" value="1"/>
</dbReference>
<accession>A0A1I4GWY9</accession>
<evidence type="ECO:0000256" key="2">
    <source>
        <dbReference type="ARBA" id="ARBA00022801"/>
    </source>
</evidence>
<dbReference type="InterPro" id="IPR011050">
    <property type="entry name" value="Pectin_lyase_fold/virulence"/>
</dbReference>
<dbReference type="PANTHER" id="PTHR31339">
    <property type="entry name" value="PECTIN LYASE-RELATED"/>
    <property type="match status" value="1"/>
</dbReference>
<dbReference type="GO" id="GO:0004650">
    <property type="term" value="F:polygalacturonase activity"/>
    <property type="evidence" value="ECO:0007669"/>
    <property type="project" value="InterPro"/>
</dbReference>
<dbReference type="AlphaFoldDB" id="A0A1I4GWY9"/>
<keyword evidence="5" id="KW-1185">Reference proteome</keyword>
<evidence type="ECO:0000256" key="3">
    <source>
        <dbReference type="ARBA" id="ARBA00023295"/>
    </source>
</evidence>
<sequence length="543" mass="58059">MDAQSTVSVRQYVDDSTDTDTAAFQRAVDTCAESGGGTVVVPAGEYVIGTLHLRSHVTLELVAGATVFAAVDEAAYDDDRIGPDGERPFVVADGVKNVSIEGRGTFDGRGTDIMLMETPIQGHSNESGAHPLVSNGRHRARQGEAYLDRSAGTDGWPVAKPDFRPGPMFLFEGCEDVLLRGITLRDMPAWTVSVHDSAEVDISGVDIDNHMRIPNCDGISVMNSRNVHISDCTIRACDDAITVGTLAESDRPTEGITVSNCTLSSSACAIKFGSETARDIRNCTFENCVVTESNRGLGIQHRDGGDVENVLFSNVVVETHLLPGPWWGKAEPIYVTSVPRDASTTVGSVRNVRFSNVVARSENGALVYAHEEADVSRVRFDAVDIEIRDSLHADAVGGNFDLQPTSVFPPIQKRAIAALHVENVEDAELCDVSVRWSETVPDYYENGLRCVGVDGLVVDGFSGRQAHDGATAAAIDLRETATVSVRNSRAQPGTEVFLSATDLGDARLFAGNDLGDATVGIEGEAGFETSGNYPLSRPTDELL</sequence>
<evidence type="ECO:0000256" key="1">
    <source>
        <dbReference type="ARBA" id="ARBA00008834"/>
    </source>
</evidence>
<keyword evidence="2 4" id="KW-0378">Hydrolase</keyword>
<evidence type="ECO:0000313" key="5">
    <source>
        <dbReference type="Proteomes" id="UP000199607"/>
    </source>
</evidence>
<dbReference type="InterPro" id="IPR012334">
    <property type="entry name" value="Pectin_lyas_fold"/>
</dbReference>
<dbReference type="InterPro" id="IPR051801">
    <property type="entry name" value="GH28_Enzymes"/>
</dbReference>
<organism evidence="4 5">
    <name type="scientific">Halogranum rubrum</name>
    <dbReference type="NCBI Taxonomy" id="553466"/>
    <lineage>
        <taxon>Archaea</taxon>
        <taxon>Methanobacteriati</taxon>
        <taxon>Methanobacteriota</taxon>
        <taxon>Stenosarchaea group</taxon>
        <taxon>Halobacteria</taxon>
        <taxon>Halobacteriales</taxon>
        <taxon>Haloferacaceae</taxon>
    </lineage>
</organism>
<reference evidence="5" key="1">
    <citation type="submission" date="2016-10" db="EMBL/GenBank/DDBJ databases">
        <authorList>
            <person name="Varghese N."/>
            <person name="Submissions S."/>
        </authorList>
    </citation>
    <scope>NUCLEOTIDE SEQUENCE [LARGE SCALE GENOMIC DNA]</scope>
    <source>
        <strain evidence="5">CGMCC 1.7738</strain>
    </source>
</reference>
<dbReference type="PANTHER" id="PTHR31339:SF0">
    <property type="entry name" value="PECTIN LYASE-LIKE SUPERFAMILY PROTEIN"/>
    <property type="match status" value="1"/>
</dbReference>
<dbReference type="GO" id="GO:0005975">
    <property type="term" value="P:carbohydrate metabolic process"/>
    <property type="evidence" value="ECO:0007669"/>
    <property type="project" value="InterPro"/>
</dbReference>
<name>A0A1I4GWY9_9EURY</name>
<gene>
    <name evidence="4" type="ORF">SAMN04487950_3441</name>
</gene>
<dbReference type="Proteomes" id="UP000199607">
    <property type="component" value="Unassembled WGS sequence"/>
</dbReference>
<keyword evidence="3" id="KW-0326">Glycosidase</keyword>
<dbReference type="EMBL" id="FOTC01000004">
    <property type="protein sequence ID" value="SFL33963.1"/>
    <property type="molecule type" value="Genomic_DNA"/>
</dbReference>
<dbReference type="Pfam" id="PF00295">
    <property type="entry name" value="Glyco_hydro_28"/>
    <property type="match status" value="1"/>
</dbReference>
<comment type="similarity">
    <text evidence="1">Belongs to the glycosyl hydrolase 28 family.</text>
</comment>
<proteinExistence type="inferred from homology"/>
<protein>
    <submittedName>
        <fullName evidence="4">Glycosyl hydrolases family 28</fullName>
    </submittedName>
</protein>
<dbReference type="SUPFAM" id="SSF51126">
    <property type="entry name" value="Pectin lyase-like"/>
    <property type="match status" value="1"/>
</dbReference>
<dbReference type="SMART" id="SM00710">
    <property type="entry name" value="PbH1"/>
    <property type="match status" value="4"/>
</dbReference>
<dbReference type="InterPro" id="IPR000743">
    <property type="entry name" value="Glyco_hydro_28"/>
</dbReference>
<dbReference type="RefSeq" id="WP_089870785.1">
    <property type="nucleotide sequence ID" value="NZ_FOTC01000004.1"/>
</dbReference>
<dbReference type="InterPro" id="IPR006626">
    <property type="entry name" value="PbH1"/>
</dbReference>
<evidence type="ECO:0000313" key="4">
    <source>
        <dbReference type="EMBL" id="SFL33963.1"/>
    </source>
</evidence>
<dbReference type="STRING" id="553466.SAMN04487950_3441"/>